<dbReference type="Gene3D" id="2.40.10.350">
    <property type="entry name" value="Rod shape-determining protein MreC, domain 2"/>
    <property type="match status" value="1"/>
</dbReference>
<name>A0AA96CWG7_9BACT</name>
<evidence type="ECO:0000313" key="2">
    <source>
        <dbReference type="EMBL" id="WNL16933.1"/>
    </source>
</evidence>
<proteinExistence type="predicted"/>
<dbReference type="GO" id="GO:0005886">
    <property type="term" value="C:plasma membrane"/>
    <property type="evidence" value="ECO:0007669"/>
    <property type="project" value="TreeGrafter"/>
</dbReference>
<dbReference type="PANTHER" id="PTHR34138">
    <property type="entry name" value="CELL SHAPE-DETERMINING PROTEIN MREC"/>
    <property type="match status" value="1"/>
</dbReference>
<dbReference type="InterPro" id="IPR055342">
    <property type="entry name" value="MreC_beta-barrel_core"/>
</dbReference>
<dbReference type="InterPro" id="IPR042175">
    <property type="entry name" value="Cell/Rod_MreC_2"/>
</dbReference>
<dbReference type="Pfam" id="PF04085">
    <property type="entry name" value="MreC"/>
    <property type="match status" value="1"/>
</dbReference>
<dbReference type="AlphaFoldDB" id="A0AA96CWG7"/>
<gene>
    <name evidence="2" type="primary">mreC</name>
    <name evidence="2" type="ORF">RJG54_00640</name>
</gene>
<dbReference type="NCBIfam" id="NF010507">
    <property type="entry name" value="PRK13922.10-6"/>
    <property type="match status" value="1"/>
</dbReference>
<organism evidence="2">
    <name type="scientific">Arcobacter sp. AZ-2023</name>
    <dbReference type="NCBI Taxonomy" id="3074453"/>
    <lineage>
        <taxon>Bacteria</taxon>
        <taxon>Pseudomonadati</taxon>
        <taxon>Campylobacterota</taxon>
        <taxon>Epsilonproteobacteria</taxon>
        <taxon>Campylobacterales</taxon>
        <taxon>Arcobacteraceae</taxon>
        <taxon>Arcobacter</taxon>
    </lineage>
</organism>
<reference evidence="2" key="1">
    <citation type="submission" date="2023-09" db="EMBL/GenBank/DDBJ databases">
        <title>Arcobacter tbilisiensis sp. nov. isolated from chicken meat in Tbilisi, Georgia.</title>
        <authorList>
            <person name="Matthias R."/>
            <person name="Zautner A.E."/>
        </authorList>
    </citation>
    <scope>NUCLEOTIDE SEQUENCE</scope>
    <source>
        <strain evidence="2">LEO 107</strain>
    </source>
</reference>
<dbReference type="InterPro" id="IPR007221">
    <property type="entry name" value="MreC"/>
</dbReference>
<evidence type="ECO:0000259" key="1">
    <source>
        <dbReference type="Pfam" id="PF04085"/>
    </source>
</evidence>
<accession>A0AA96CWG7</accession>
<feature type="domain" description="Rod shape-determining protein MreC beta-barrel core" evidence="1">
    <location>
        <begin position="158"/>
        <end position="240"/>
    </location>
</feature>
<dbReference type="PANTHER" id="PTHR34138:SF1">
    <property type="entry name" value="CELL SHAPE-DETERMINING PROTEIN MREC"/>
    <property type="match status" value="1"/>
</dbReference>
<dbReference type="GO" id="GO:0008360">
    <property type="term" value="P:regulation of cell shape"/>
    <property type="evidence" value="ECO:0007669"/>
    <property type="project" value="InterPro"/>
</dbReference>
<dbReference type="EMBL" id="CP134846">
    <property type="protein sequence ID" value="WNL16933.1"/>
    <property type="molecule type" value="Genomic_DNA"/>
</dbReference>
<protein>
    <submittedName>
        <fullName evidence="2">Rod shape-determining protein MreC</fullName>
    </submittedName>
</protein>
<sequence length="282" mass="32380">MKRFLFLLLIVFAGLSYLFELDEFLAKHFKVFGNLKESYINTYISVSQKVANHFEHERLIRDLQNENLELKEYKALYNTTVSAIEDLRNLIQNIEIPEINSKIEVIRVLSYVNFDDFTSVWLDKAPTDNKILGLIADNYAAGISMTKNGKRIGLLNGNKDCTYAVFIGNERNPGIATSNDESSDLLSVKFIPVWADINVGDEVITSGMDNIFYEGLRVGKVVEIKDFPEMKIATIQPYAKPLKKRFFYTYEANNNIDNQEKSILENLEESKKVENKEQNSNF</sequence>